<dbReference type="Gene3D" id="1.10.8.430">
    <property type="entry name" value="Helical domain of apoptotic protease-activating factors"/>
    <property type="match status" value="1"/>
</dbReference>
<reference evidence="7" key="2">
    <citation type="journal article" date="2024" name="Plant">
        <title>Genomic evolution and insights into agronomic trait innovations of Sesamum species.</title>
        <authorList>
            <person name="Miao H."/>
            <person name="Wang L."/>
            <person name="Qu L."/>
            <person name="Liu H."/>
            <person name="Sun Y."/>
            <person name="Le M."/>
            <person name="Wang Q."/>
            <person name="Wei S."/>
            <person name="Zheng Y."/>
            <person name="Lin W."/>
            <person name="Duan Y."/>
            <person name="Cao H."/>
            <person name="Xiong S."/>
            <person name="Wang X."/>
            <person name="Wei L."/>
            <person name="Li C."/>
            <person name="Ma Q."/>
            <person name="Ju M."/>
            <person name="Zhao R."/>
            <person name="Li G."/>
            <person name="Mu C."/>
            <person name="Tian Q."/>
            <person name="Mei H."/>
            <person name="Zhang T."/>
            <person name="Gao T."/>
            <person name="Zhang H."/>
        </authorList>
    </citation>
    <scope>NUCLEOTIDE SEQUENCE</scope>
    <source>
        <strain evidence="7">3651</strain>
    </source>
</reference>
<dbReference type="Proteomes" id="UP001293254">
    <property type="component" value="Unassembled WGS sequence"/>
</dbReference>
<dbReference type="PANTHER" id="PTHR36766:SF44">
    <property type="entry name" value="NBS-CODING RESISTANCE GENE ANALOG"/>
    <property type="match status" value="1"/>
</dbReference>
<organism evidence="7 8">
    <name type="scientific">Sesamum alatum</name>
    <dbReference type="NCBI Taxonomy" id="300844"/>
    <lineage>
        <taxon>Eukaryota</taxon>
        <taxon>Viridiplantae</taxon>
        <taxon>Streptophyta</taxon>
        <taxon>Embryophyta</taxon>
        <taxon>Tracheophyta</taxon>
        <taxon>Spermatophyta</taxon>
        <taxon>Magnoliopsida</taxon>
        <taxon>eudicotyledons</taxon>
        <taxon>Gunneridae</taxon>
        <taxon>Pentapetalae</taxon>
        <taxon>asterids</taxon>
        <taxon>lamiids</taxon>
        <taxon>Lamiales</taxon>
        <taxon>Pedaliaceae</taxon>
        <taxon>Sesamum</taxon>
    </lineage>
</organism>
<dbReference type="InterPro" id="IPR027417">
    <property type="entry name" value="P-loop_NTPase"/>
</dbReference>
<evidence type="ECO:0000256" key="4">
    <source>
        <dbReference type="ARBA" id="ARBA00022821"/>
    </source>
</evidence>
<keyword evidence="5" id="KW-0067">ATP-binding</keyword>
<dbReference type="Gene3D" id="1.20.5.4130">
    <property type="match status" value="1"/>
</dbReference>
<dbReference type="Pfam" id="PF00931">
    <property type="entry name" value="NB-ARC"/>
    <property type="match status" value="1"/>
</dbReference>
<dbReference type="EMBL" id="JACGWO010000005">
    <property type="protein sequence ID" value="KAK4427369.1"/>
    <property type="molecule type" value="Genomic_DNA"/>
</dbReference>
<dbReference type="GO" id="GO:0005524">
    <property type="term" value="F:ATP binding"/>
    <property type="evidence" value="ECO:0007669"/>
    <property type="project" value="UniProtKB-KW"/>
</dbReference>
<dbReference type="PANTHER" id="PTHR36766">
    <property type="entry name" value="PLANT BROAD-SPECTRUM MILDEW RESISTANCE PROTEIN RPW8"/>
    <property type="match status" value="1"/>
</dbReference>
<dbReference type="GO" id="GO:0043531">
    <property type="term" value="F:ADP binding"/>
    <property type="evidence" value="ECO:0007669"/>
    <property type="project" value="InterPro"/>
</dbReference>
<keyword evidence="2" id="KW-0433">Leucine-rich repeat</keyword>
<keyword evidence="8" id="KW-1185">Reference proteome</keyword>
<evidence type="ECO:0000256" key="1">
    <source>
        <dbReference type="ARBA" id="ARBA00008894"/>
    </source>
</evidence>
<feature type="domain" description="NB-ARC" evidence="6">
    <location>
        <begin position="165"/>
        <end position="335"/>
    </location>
</feature>
<gene>
    <name evidence="7" type="ORF">Salat_1505800</name>
</gene>
<keyword evidence="4" id="KW-0611">Plant defense</keyword>
<dbReference type="PRINTS" id="PR00364">
    <property type="entry name" value="DISEASERSIST"/>
</dbReference>
<dbReference type="InterPro" id="IPR042197">
    <property type="entry name" value="Apaf_helical"/>
</dbReference>
<dbReference type="GO" id="GO:0006952">
    <property type="term" value="P:defense response"/>
    <property type="evidence" value="ECO:0007669"/>
    <property type="project" value="UniProtKB-KW"/>
</dbReference>
<evidence type="ECO:0000256" key="5">
    <source>
        <dbReference type="ARBA" id="ARBA00022840"/>
    </source>
</evidence>
<dbReference type="AlphaFoldDB" id="A0AAE2CMI7"/>
<sequence>MATAYAALVSLMHVVEQIQHHPRPPVSLDKEQVQSLQENVAFLQDFLELYSHRLCQEYEGGLVVRIADAAHAAEDVIENHIVDQILDQSMSTSGENISSMDHHLYQDLQKVIADMDLIKREVIEIREKMGLGVVQDHQLHGNSVLAGSLSSSTVQGHKQAMVGRDDVLNEILDKLTGQQSDCRIIAIVGMGGIGKTTLARNTYENPLIMEYFDLRVWITVSQEYEVREMLLELVCQKNEERKKALREISDEGLGEMLYKSLCGRRYLIIMDDMWNIEAWDKVKLFFPNNNNECRIMITTRLSNLALQISGSRGLVMNFLEENKSWDLFCKIVFGEEGDCPLEYQEIGRTIAKNCKGLPLSVIMIGGLLPKSEKTRDYWEYIAENLSSIVNFEDNERCLRILYISYQELPIHLKPCFLNMGVHQEDSRIRVSRLINP</sequence>
<dbReference type="SUPFAM" id="SSF52540">
    <property type="entry name" value="P-loop containing nucleoside triphosphate hydrolases"/>
    <property type="match status" value="1"/>
</dbReference>
<dbReference type="FunFam" id="3.40.50.300:FF:001091">
    <property type="entry name" value="Probable disease resistance protein At1g61300"/>
    <property type="match status" value="1"/>
</dbReference>
<evidence type="ECO:0000313" key="7">
    <source>
        <dbReference type="EMBL" id="KAK4427369.1"/>
    </source>
</evidence>
<comment type="caution">
    <text evidence="7">The sequence shown here is derived from an EMBL/GenBank/DDBJ whole genome shotgun (WGS) entry which is preliminary data.</text>
</comment>
<comment type="similarity">
    <text evidence="1">Belongs to the disease resistance NB-LRR family.</text>
</comment>
<evidence type="ECO:0000256" key="2">
    <source>
        <dbReference type="ARBA" id="ARBA00022614"/>
    </source>
</evidence>
<accession>A0AAE2CMI7</accession>
<name>A0AAE2CMI7_9LAMI</name>
<dbReference type="InterPro" id="IPR002182">
    <property type="entry name" value="NB-ARC"/>
</dbReference>
<evidence type="ECO:0000313" key="8">
    <source>
        <dbReference type="Proteomes" id="UP001293254"/>
    </source>
</evidence>
<proteinExistence type="inferred from homology"/>
<dbReference type="Gene3D" id="3.40.50.300">
    <property type="entry name" value="P-loop containing nucleotide triphosphate hydrolases"/>
    <property type="match status" value="1"/>
</dbReference>
<protein>
    <submittedName>
        <fullName evidence="7">Late blight resistance proteinR1B-16</fullName>
    </submittedName>
</protein>
<evidence type="ECO:0000259" key="6">
    <source>
        <dbReference type="Pfam" id="PF00931"/>
    </source>
</evidence>
<keyword evidence="3" id="KW-0547">Nucleotide-binding</keyword>
<evidence type="ECO:0000256" key="3">
    <source>
        <dbReference type="ARBA" id="ARBA00022741"/>
    </source>
</evidence>
<reference evidence="7" key="1">
    <citation type="submission" date="2020-06" db="EMBL/GenBank/DDBJ databases">
        <authorList>
            <person name="Li T."/>
            <person name="Hu X."/>
            <person name="Zhang T."/>
            <person name="Song X."/>
            <person name="Zhang H."/>
            <person name="Dai N."/>
            <person name="Sheng W."/>
            <person name="Hou X."/>
            <person name="Wei L."/>
        </authorList>
    </citation>
    <scope>NUCLEOTIDE SEQUENCE</scope>
    <source>
        <strain evidence="7">3651</strain>
        <tissue evidence="7">Leaf</tissue>
    </source>
</reference>